<feature type="domain" description="KASH" evidence="12">
    <location>
        <begin position="734"/>
        <end position="794"/>
    </location>
</feature>
<dbReference type="Ensembl" id="ENSEBUT00000006207.1">
    <property type="protein sequence ID" value="ENSEBUP00000005764.1"/>
    <property type="gene ID" value="ENSEBUG00000003875.1"/>
</dbReference>
<dbReference type="InterPro" id="IPR002017">
    <property type="entry name" value="Spectrin_repeat"/>
</dbReference>
<evidence type="ECO:0000256" key="10">
    <source>
        <dbReference type="SAM" id="MobiDB-lite"/>
    </source>
</evidence>
<reference evidence="13" key="2">
    <citation type="submission" date="2025-09" db="UniProtKB">
        <authorList>
            <consortium name="Ensembl"/>
        </authorList>
    </citation>
    <scope>IDENTIFICATION</scope>
</reference>
<keyword evidence="7" id="KW-0539">Nucleus</keyword>
<keyword evidence="6 9" id="KW-0472">Membrane</keyword>
<dbReference type="SMART" id="SM01249">
    <property type="entry name" value="KASH"/>
    <property type="match status" value="1"/>
</dbReference>
<evidence type="ECO:0000256" key="7">
    <source>
        <dbReference type="ARBA" id="ARBA00023242"/>
    </source>
</evidence>
<protein>
    <recommendedName>
        <fullName evidence="12">KASH domain-containing protein</fullName>
    </recommendedName>
</protein>
<dbReference type="PROSITE" id="PS51049">
    <property type="entry name" value="KASH"/>
    <property type="match status" value="1"/>
</dbReference>
<evidence type="ECO:0000256" key="2">
    <source>
        <dbReference type="ARBA" id="ARBA00022553"/>
    </source>
</evidence>
<dbReference type="SMART" id="SM00150">
    <property type="entry name" value="SPEC"/>
    <property type="match status" value="4"/>
</dbReference>
<feature type="transmembrane region" description="Helical" evidence="11">
    <location>
        <begin position="743"/>
        <end position="764"/>
    </location>
</feature>
<keyword evidence="2" id="KW-0597">Phosphoprotein</keyword>
<dbReference type="Pfam" id="PF10541">
    <property type="entry name" value="KASH"/>
    <property type="match status" value="1"/>
</dbReference>
<evidence type="ECO:0000256" key="4">
    <source>
        <dbReference type="ARBA" id="ARBA00022737"/>
    </source>
</evidence>
<accession>A0A8C4NCN2</accession>
<dbReference type="CDD" id="cd00176">
    <property type="entry name" value="SPEC"/>
    <property type="match status" value="1"/>
</dbReference>
<dbReference type="Gene3D" id="1.20.58.60">
    <property type="match status" value="4"/>
</dbReference>
<feature type="region of interest" description="Disordered" evidence="10">
    <location>
        <begin position="403"/>
        <end position="428"/>
    </location>
</feature>
<dbReference type="PANTHER" id="PTHR14514:SF7">
    <property type="entry name" value="KASH DOMAIN-CONTAINING PROTEIN"/>
    <property type="match status" value="1"/>
</dbReference>
<evidence type="ECO:0000256" key="11">
    <source>
        <dbReference type="SAM" id="Phobius"/>
    </source>
</evidence>
<reference evidence="13" key="1">
    <citation type="submission" date="2025-08" db="UniProtKB">
        <authorList>
            <consortium name="Ensembl"/>
        </authorList>
    </citation>
    <scope>IDENTIFICATION</scope>
</reference>
<dbReference type="FunFam" id="1.20.58.60:FF:000157">
    <property type="entry name" value="Nesprin-1 isoform 1"/>
    <property type="match status" value="1"/>
</dbReference>
<dbReference type="AlphaFoldDB" id="A0A8C4NCN2"/>
<dbReference type="InterPro" id="IPR012315">
    <property type="entry name" value="KASH"/>
</dbReference>
<evidence type="ECO:0000313" key="13">
    <source>
        <dbReference type="Ensembl" id="ENSEBUP00000005764.1"/>
    </source>
</evidence>
<evidence type="ECO:0000259" key="12">
    <source>
        <dbReference type="PROSITE" id="PS51049"/>
    </source>
</evidence>
<feature type="topological domain" description="Cytoplasmic" evidence="9">
    <location>
        <begin position="1"/>
        <end position="742"/>
    </location>
</feature>
<dbReference type="Proteomes" id="UP000694388">
    <property type="component" value="Unplaced"/>
</dbReference>
<evidence type="ECO:0000256" key="8">
    <source>
        <dbReference type="ARBA" id="ARBA00046312"/>
    </source>
</evidence>
<dbReference type="InterPro" id="IPR018159">
    <property type="entry name" value="Spectrin/alpha-actinin"/>
</dbReference>
<name>A0A8C4NCN2_EPTBU</name>
<organism evidence="13 14">
    <name type="scientific">Eptatretus burgeri</name>
    <name type="common">Inshore hagfish</name>
    <dbReference type="NCBI Taxonomy" id="7764"/>
    <lineage>
        <taxon>Eukaryota</taxon>
        <taxon>Metazoa</taxon>
        <taxon>Chordata</taxon>
        <taxon>Craniata</taxon>
        <taxon>Vertebrata</taxon>
        <taxon>Cyclostomata</taxon>
        <taxon>Myxini</taxon>
        <taxon>Myxiniformes</taxon>
        <taxon>Myxinidae</taxon>
        <taxon>Eptatretinae</taxon>
        <taxon>Eptatretus</taxon>
    </lineage>
</organism>
<evidence type="ECO:0000256" key="9">
    <source>
        <dbReference type="PROSITE-ProRule" id="PRU00385"/>
    </source>
</evidence>
<feature type="region of interest" description="Disordered" evidence="10">
    <location>
        <begin position="369"/>
        <end position="390"/>
    </location>
</feature>
<feature type="compositionally biased region" description="Polar residues" evidence="10">
    <location>
        <begin position="369"/>
        <end position="380"/>
    </location>
</feature>
<feature type="topological domain" description="Perinuclear space" evidence="9">
    <location>
        <begin position="764"/>
        <end position="794"/>
    </location>
</feature>
<dbReference type="GO" id="GO:0005640">
    <property type="term" value="C:nuclear outer membrane"/>
    <property type="evidence" value="ECO:0007669"/>
    <property type="project" value="UniProtKB-SubCell"/>
</dbReference>
<evidence type="ECO:0000313" key="14">
    <source>
        <dbReference type="Proteomes" id="UP000694388"/>
    </source>
</evidence>
<dbReference type="Pfam" id="PF00435">
    <property type="entry name" value="Spectrin"/>
    <property type="match status" value="2"/>
</dbReference>
<comment type="similarity">
    <text evidence="1">Belongs to the nesprin family.</text>
</comment>
<dbReference type="OMA" id="YLPDCDC"/>
<sequence length="794" mass="91453">MAGSMQALDYSMSSLRSWLAHVEAELSRPIIFDSFDSQEIQLKLNEHQELQRDIEEHNAGVASVLSVCGVLLRDCDSCASEAECDAVQQATRSLERRWRNICSMAMERRLRIEDTWRLWQKFQGDYTRFEDWLSTSERTAASPNSSLVLFSEAKEELKKFEAFQRQVHESLTQLELINKQYRRLARENRTDSACRLRDMVHRGNQRWEELQRRVAAVQRRLRYFVSQREEFECTRESLVVWLTQMDLQLTTLEHFSEFDHDVKLRQLRAYQQEIELNTVRIEELITHAEELIMKSEPLDAAAIEEELEQLRRDWQDVFARVERYLTRIHGLPVSHVSDVEAETEDLEVIGRSEPYRPIDVSTTATPTTSCFLQPLSTRPQGHSALRSGRDTPASLEWDYQYDITRPEASRDGGGNEDEDERDNDRTFTLDDGGLSGIVLDYQLQQLDGALDACRFHLQQTEIFLSRRTPTGPDLDSAYDQYMQLLAECQDSIERVRTVGQALQNEETMGSIHPPGLDVCTLDCTAGVFERWELLREQAELKQQRMQERLRRREQFGNQLREADAWLHQTMVRLKAAREQPPANDLPSLKQQQVLFEVCLSKLVSFINFLAPHFLSSHKDVTSQWEELLQGLADWQHSLDSHPLNKAIDKSHASSEICTLGETDAMQHRSLPVLSHRGISCSEDGLLDHMVSFLVVFFCLFMCILSQNYLLYPSSPPNNSQKQKVAAVGGGAERGRWFIRVLRFALPFQLLLLFLLFLAACLAPGSEERLSCTQANTFARSFHPMLTYTNGPPPT</sequence>
<keyword evidence="4" id="KW-0677">Repeat</keyword>
<keyword evidence="5 11" id="KW-1133">Transmembrane helix</keyword>
<evidence type="ECO:0000256" key="5">
    <source>
        <dbReference type="ARBA" id="ARBA00022989"/>
    </source>
</evidence>
<evidence type="ECO:0000256" key="6">
    <source>
        <dbReference type="ARBA" id="ARBA00023136"/>
    </source>
</evidence>
<feature type="transmembrane region" description="Helical" evidence="11">
    <location>
        <begin position="689"/>
        <end position="711"/>
    </location>
</feature>
<keyword evidence="14" id="KW-1185">Reference proteome</keyword>
<evidence type="ECO:0000256" key="3">
    <source>
        <dbReference type="ARBA" id="ARBA00022692"/>
    </source>
</evidence>
<proteinExistence type="inferred from homology"/>
<dbReference type="SUPFAM" id="SSF46966">
    <property type="entry name" value="Spectrin repeat"/>
    <property type="match status" value="4"/>
</dbReference>
<dbReference type="GeneTree" id="ENSGT00940000154481"/>
<comment type="subcellular location">
    <subcellularLocation>
        <location evidence="8">Nucleus outer membrane</location>
        <topology evidence="8">Single-pass type IV membrane protein</topology>
    </subcellularLocation>
</comment>
<dbReference type="PANTHER" id="PTHR14514">
    <property type="entry name" value="PKA ANCHORING PROTEIN"/>
    <property type="match status" value="1"/>
</dbReference>
<keyword evidence="3 9" id="KW-0812">Transmembrane</keyword>
<evidence type="ECO:0000256" key="1">
    <source>
        <dbReference type="ARBA" id="ARBA00008619"/>
    </source>
</evidence>